<protein>
    <submittedName>
        <fullName evidence="1 3">Uncharacterized protein</fullName>
    </submittedName>
</protein>
<evidence type="ECO:0000313" key="2">
    <source>
        <dbReference type="Proteomes" id="UP000271162"/>
    </source>
</evidence>
<dbReference type="EMBL" id="UYSL01020573">
    <property type="protein sequence ID" value="VDL75257.1"/>
    <property type="molecule type" value="Genomic_DNA"/>
</dbReference>
<gene>
    <name evidence="1" type="ORF">NBR_LOCUS11668</name>
</gene>
<reference evidence="1 2" key="2">
    <citation type="submission" date="2018-11" db="EMBL/GenBank/DDBJ databases">
        <authorList>
            <consortium name="Pathogen Informatics"/>
        </authorList>
    </citation>
    <scope>NUCLEOTIDE SEQUENCE [LARGE SCALE GENOMIC DNA]</scope>
</reference>
<reference evidence="3" key="1">
    <citation type="submission" date="2017-02" db="UniProtKB">
        <authorList>
            <consortium name="WormBaseParasite"/>
        </authorList>
    </citation>
    <scope>IDENTIFICATION</scope>
</reference>
<dbReference type="Proteomes" id="UP000271162">
    <property type="component" value="Unassembled WGS sequence"/>
</dbReference>
<organism evidence="3">
    <name type="scientific">Nippostrongylus brasiliensis</name>
    <name type="common">Rat hookworm</name>
    <dbReference type="NCBI Taxonomy" id="27835"/>
    <lineage>
        <taxon>Eukaryota</taxon>
        <taxon>Metazoa</taxon>
        <taxon>Ecdysozoa</taxon>
        <taxon>Nematoda</taxon>
        <taxon>Chromadorea</taxon>
        <taxon>Rhabditida</taxon>
        <taxon>Rhabditina</taxon>
        <taxon>Rhabditomorpha</taxon>
        <taxon>Strongyloidea</taxon>
        <taxon>Heligmosomidae</taxon>
        <taxon>Nippostrongylus</taxon>
    </lineage>
</organism>
<evidence type="ECO:0000313" key="3">
    <source>
        <dbReference type="WBParaSite" id="NBR_0001166701-mRNA-1"/>
    </source>
</evidence>
<accession>A0A0N4Y6G1</accession>
<name>A0A0N4Y6G1_NIPBR</name>
<evidence type="ECO:0000313" key="1">
    <source>
        <dbReference type="EMBL" id="VDL75257.1"/>
    </source>
</evidence>
<proteinExistence type="predicted"/>
<sequence>MWEEREKSDKDILHVVVEVARKCDLEKNITSRAAGWDGRRSRNAQSFEIRGMAAGGADACVRVRALVAVRLEREWSNEMETIQMTRAWACGLTYAIAL</sequence>
<keyword evidence="2" id="KW-1185">Reference proteome</keyword>
<dbReference type="AlphaFoldDB" id="A0A0N4Y6G1"/>
<dbReference type="WBParaSite" id="NBR_0001166701-mRNA-1">
    <property type="protein sequence ID" value="NBR_0001166701-mRNA-1"/>
    <property type="gene ID" value="NBR_0001166701"/>
</dbReference>